<dbReference type="PANTHER" id="PTHR39339">
    <property type="entry name" value="SLR1444 PROTEIN"/>
    <property type="match status" value="1"/>
</dbReference>
<reference evidence="2 3" key="1">
    <citation type="submission" date="2016-06" db="EMBL/GenBank/DDBJ databases">
        <authorList>
            <person name="Ramos C."/>
            <person name="Pintado A."/>
            <person name="Crespo-Gomez J.I."/>
        </authorList>
    </citation>
    <scope>NUCLEOTIDE SEQUENCE [LARGE SCALE GENOMIC DNA]</scope>
    <source>
        <strain evidence="2 3">AVO110</strain>
    </source>
</reference>
<dbReference type="EMBL" id="LZEU01000001">
    <property type="protein sequence ID" value="MBC9251493.1"/>
    <property type="molecule type" value="Genomic_DNA"/>
</dbReference>
<evidence type="ECO:0000259" key="1">
    <source>
        <dbReference type="PROSITE" id="PS51708"/>
    </source>
</evidence>
<keyword evidence="3" id="KW-1185">Reference proteome</keyword>
<feature type="domain" description="CHAD" evidence="1">
    <location>
        <begin position="1"/>
        <end position="256"/>
    </location>
</feature>
<accession>A0ABR7S4W4</accession>
<organism evidence="2 3">
    <name type="scientific">Aquipseudomonas alcaligenes</name>
    <name type="common">Pseudomonas alcaligenes</name>
    <dbReference type="NCBI Taxonomy" id="43263"/>
    <lineage>
        <taxon>Bacteria</taxon>
        <taxon>Pseudomonadati</taxon>
        <taxon>Pseudomonadota</taxon>
        <taxon>Gammaproteobacteria</taxon>
        <taxon>Pseudomonadales</taxon>
        <taxon>Pseudomonadaceae</taxon>
        <taxon>Aquipseudomonas</taxon>
    </lineage>
</organism>
<sequence>MKLPDSLVATLLGLQIALLHASLRLDSATDDEALHDLRIHLQRLRSLLAPLRRVADLPPLYNAAAELGALTAPVRELEVLAAELQQRGYSAAAAARQAQLPARYARVLQSAELQHLFTLLDGWPAELRDAQRQSQLRGLQGLVRKRLHKQVARLAVALATPGYDRHRLRLLIKRVRYAGEAYPTLIGLSAKTLARLKLAQSALGDWHDHFQWCARLEQEADLAPLRQPWQHCAEQALVEAERQLQRLAKQLQREPLARPHLHPAAA</sequence>
<dbReference type="Pfam" id="PF05235">
    <property type="entry name" value="CHAD"/>
    <property type="match status" value="1"/>
</dbReference>
<dbReference type="SMART" id="SM00880">
    <property type="entry name" value="CHAD"/>
    <property type="match status" value="1"/>
</dbReference>
<name>A0ABR7S4W4_AQUAC</name>
<dbReference type="PANTHER" id="PTHR39339:SF1">
    <property type="entry name" value="CHAD DOMAIN-CONTAINING PROTEIN"/>
    <property type="match status" value="1"/>
</dbReference>
<protein>
    <recommendedName>
        <fullName evidence="1">CHAD domain-containing protein</fullName>
    </recommendedName>
</protein>
<dbReference type="RefSeq" id="WP_187806990.1">
    <property type="nucleotide sequence ID" value="NZ_LZEU01000001.1"/>
</dbReference>
<gene>
    <name evidence="2" type="ORF">A9179_14575</name>
</gene>
<dbReference type="Proteomes" id="UP000744555">
    <property type="component" value="Unassembled WGS sequence"/>
</dbReference>
<dbReference type="InterPro" id="IPR007899">
    <property type="entry name" value="CHAD_dom"/>
</dbReference>
<comment type="caution">
    <text evidence="2">The sequence shown here is derived from an EMBL/GenBank/DDBJ whole genome shotgun (WGS) entry which is preliminary data.</text>
</comment>
<dbReference type="Gene3D" id="1.40.20.10">
    <property type="entry name" value="CHAD domain"/>
    <property type="match status" value="1"/>
</dbReference>
<dbReference type="InterPro" id="IPR038186">
    <property type="entry name" value="CHAD_dom_sf"/>
</dbReference>
<evidence type="ECO:0000313" key="2">
    <source>
        <dbReference type="EMBL" id="MBC9251493.1"/>
    </source>
</evidence>
<dbReference type="PROSITE" id="PS51708">
    <property type="entry name" value="CHAD"/>
    <property type="match status" value="1"/>
</dbReference>
<proteinExistence type="predicted"/>
<evidence type="ECO:0000313" key="3">
    <source>
        <dbReference type="Proteomes" id="UP000744555"/>
    </source>
</evidence>